<keyword evidence="4" id="KW-0496">Mitochondrion</keyword>
<evidence type="ECO:0000256" key="3">
    <source>
        <dbReference type="ARBA" id="ARBA00022980"/>
    </source>
</evidence>
<dbReference type="AlphaFoldDB" id="A0A9P0GX67"/>
<accession>A0A9P0GX67</accession>
<organism evidence="8 9">
    <name type="scientific">Phaedon cochleariae</name>
    <name type="common">Mustard beetle</name>
    <dbReference type="NCBI Taxonomy" id="80249"/>
    <lineage>
        <taxon>Eukaryota</taxon>
        <taxon>Metazoa</taxon>
        <taxon>Ecdysozoa</taxon>
        <taxon>Arthropoda</taxon>
        <taxon>Hexapoda</taxon>
        <taxon>Insecta</taxon>
        <taxon>Pterygota</taxon>
        <taxon>Neoptera</taxon>
        <taxon>Endopterygota</taxon>
        <taxon>Coleoptera</taxon>
        <taxon>Polyphaga</taxon>
        <taxon>Cucujiformia</taxon>
        <taxon>Chrysomeloidea</taxon>
        <taxon>Chrysomelidae</taxon>
        <taxon>Chrysomelinae</taxon>
        <taxon>Chrysomelini</taxon>
        <taxon>Phaedon</taxon>
    </lineage>
</organism>
<dbReference type="GO" id="GO:0005763">
    <property type="term" value="C:mitochondrial small ribosomal subunit"/>
    <property type="evidence" value="ECO:0007669"/>
    <property type="project" value="TreeGrafter"/>
</dbReference>
<dbReference type="InterPro" id="IPR000307">
    <property type="entry name" value="Ribosomal_bS16"/>
</dbReference>
<evidence type="ECO:0000256" key="1">
    <source>
        <dbReference type="ARBA" id="ARBA00004173"/>
    </source>
</evidence>
<dbReference type="GO" id="GO:0032543">
    <property type="term" value="P:mitochondrial translation"/>
    <property type="evidence" value="ECO:0007669"/>
    <property type="project" value="TreeGrafter"/>
</dbReference>
<dbReference type="InterPro" id="IPR023803">
    <property type="entry name" value="Ribosomal_bS16_dom_sf"/>
</dbReference>
<dbReference type="Gene3D" id="3.30.1320.10">
    <property type="match status" value="1"/>
</dbReference>
<evidence type="ECO:0000313" key="8">
    <source>
        <dbReference type="EMBL" id="CAH1176062.1"/>
    </source>
</evidence>
<protein>
    <recommendedName>
        <fullName evidence="6">Small ribosomal subunit protein bS16m</fullName>
    </recommendedName>
    <alternativeName>
        <fullName evidence="7">28S ribosomal protein S16, mitochondrial</fullName>
    </alternativeName>
</protein>
<keyword evidence="5" id="KW-0687">Ribonucleoprotein</keyword>
<dbReference type="SUPFAM" id="SSF54565">
    <property type="entry name" value="Ribosomal protein S16"/>
    <property type="match status" value="1"/>
</dbReference>
<comment type="subcellular location">
    <subcellularLocation>
        <location evidence="1">Mitochondrion</location>
    </subcellularLocation>
</comment>
<reference evidence="8" key="1">
    <citation type="submission" date="2022-01" db="EMBL/GenBank/DDBJ databases">
        <authorList>
            <person name="King R."/>
        </authorList>
    </citation>
    <scope>NUCLEOTIDE SEQUENCE</scope>
</reference>
<dbReference type="NCBIfam" id="TIGR00002">
    <property type="entry name" value="S16"/>
    <property type="match status" value="1"/>
</dbReference>
<evidence type="ECO:0000256" key="7">
    <source>
        <dbReference type="ARBA" id="ARBA00035438"/>
    </source>
</evidence>
<dbReference type="EMBL" id="OU896713">
    <property type="protein sequence ID" value="CAH1176062.1"/>
    <property type="molecule type" value="Genomic_DNA"/>
</dbReference>
<reference evidence="8" key="2">
    <citation type="submission" date="2022-10" db="EMBL/GenBank/DDBJ databases">
        <authorList>
            <consortium name="ENA_rothamsted_submissions"/>
            <consortium name="culmorum"/>
            <person name="King R."/>
        </authorList>
    </citation>
    <scope>NUCLEOTIDE SEQUENCE</scope>
</reference>
<proteinExistence type="inferred from homology"/>
<comment type="similarity">
    <text evidence="2">Belongs to the bacterial ribosomal protein bS16 family.</text>
</comment>
<gene>
    <name evidence="8" type="ORF">PHAECO_LOCUS11470</name>
</gene>
<evidence type="ECO:0000256" key="2">
    <source>
        <dbReference type="ARBA" id="ARBA00006668"/>
    </source>
</evidence>
<sequence>MLHPASGTGIFTAGSALVIRFVRQGCTNRPFFHIVVAEKRKDQHMPVIEQVGTHDPLPNEHNEKLTSLNYERIRHWIGNGAVVSKPVEQLLGLAGFFPIHPTSYMTAWRNRIQEAEQQQNTIDDQQQKHTHP</sequence>
<evidence type="ECO:0000256" key="5">
    <source>
        <dbReference type="ARBA" id="ARBA00023274"/>
    </source>
</evidence>
<dbReference type="HAMAP" id="MF_00385">
    <property type="entry name" value="Ribosomal_bS16"/>
    <property type="match status" value="1"/>
</dbReference>
<evidence type="ECO:0000313" key="9">
    <source>
        <dbReference type="Proteomes" id="UP001153737"/>
    </source>
</evidence>
<name>A0A9P0GX67_PHACE</name>
<dbReference type="GO" id="GO:0003735">
    <property type="term" value="F:structural constituent of ribosome"/>
    <property type="evidence" value="ECO:0007669"/>
    <property type="project" value="InterPro"/>
</dbReference>
<keyword evidence="3" id="KW-0689">Ribosomal protein</keyword>
<evidence type="ECO:0000256" key="4">
    <source>
        <dbReference type="ARBA" id="ARBA00023128"/>
    </source>
</evidence>
<dbReference type="Pfam" id="PF00886">
    <property type="entry name" value="Ribosomal_S16"/>
    <property type="match status" value="1"/>
</dbReference>
<dbReference type="Proteomes" id="UP001153737">
    <property type="component" value="Chromosome 7"/>
</dbReference>
<dbReference type="GO" id="GO:0005743">
    <property type="term" value="C:mitochondrial inner membrane"/>
    <property type="evidence" value="ECO:0007669"/>
    <property type="project" value="UniProtKB-ARBA"/>
</dbReference>
<evidence type="ECO:0000256" key="6">
    <source>
        <dbReference type="ARBA" id="ARBA00035263"/>
    </source>
</evidence>
<keyword evidence="9" id="KW-1185">Reference proteome</keyword>
<dbReference type="PANTHER" id="PTHR12919:SF20">
    <property type="entry name" value="SMALL RIBOSOMAL SUBUNIT PROTEIN BS16M"/>
    <property type="match status" value="1"/>
</dbReference>
<dbReference type="OrthoDB" id="407221at2759"/>
<dbReference type="PANTHER" id="PTHR12919">
    <property type="entry name" value="30S RIBOSOMAL PROTEIN S16"/>
    <property type="match status" value="1"/>
</dbReference>
<dbReference type="FunFam" id="3.30.1320.10:FF:000004">
    <property type="entry name" value="28S ribosomal protein S16, mitochondrial"/>
    <property type="match status" value="1"/>
</dbReference>